<feature type="transmembrane region" description="Helical" evidence="1">
    <location>
        <begin position="17"/>
        <end position="38"/>
    </location>
</feature>
<protein>
    <submittedName>
        <fullName evidence="2">Uncharacterized protein</fullName>
    </submittedName>
</protein>
<evidence type="ECO:0000313" key="3">
    <source>
        <dbReference type="Proteomes" id="UP001056681"/>
    </source>
</evidence>
<gene>
    <name evidence="2" type="ORF">IM816_07090</name>
</gene>
<feature type="transmembrane region" description="Helical" evidence="1">
    <location>
        <begin position="110"/>
        <end position="131"/>
    </location>
</feature>
<keyword evidence="1" id="KW-0472">Membrane</keyword>
<dbReference type="EMBL" id="CP063231">
    <property type="protein sequence ID" value="URL59848.1"/>
    <property type="molecule type" value="Genomic_DNA"/>
</dbReference>
<reference evidence="2" key="1">
    <citation type="submission" date="2020-10" db="EMBL/GenBank/DDBJ databases">
        <title>Whole-genome sequence of Luteibacter sp. EIF3.</title>
        <authorList>
            <person name="Friedrich I."/>
            <person name="Hertel R."/>
            <person name="Daniel R."/>
        </authorList>
    </citation>
    <scope>NUCLEOTIDE SEQUENCE</scope>
    <source>
        <strain evidence="2">EIF3</strain>
    </source>
</reference>
<proteinExistence type="predicted"/>
<keyword evidence="1" id="KW-0812">Transmembrane</keyword>
<keyword evidence="1" id="KW-1133">Transmembrane helix</keyword>
<accession>A0ABY4T7E4</accession>
<name>A0ABY4T7E4_9GAMM</name>
<organism evidence="2 3">
    <name type="scientific">Luteibacter flocculans</name>
    <dbReference type="NCBI Taxonomy" id="2780091"/>
    <lineage>
        <taxon>Bacteria</taxon>
        <taxon>Pseudomonadati</taxon>
        <taxon>Pseudomonadota</taxon>
        <taxon>Gammaproteobacteria</taxon>
        <taxon>Lysobacterales</taxon>
        <taxon>Rhodanobacteraceae</taxon>
        <taxon>Luteibacter</taxon>
    </lineage>
</organism>
<dbReference type="RefSeq" id="WP_250340337.1">
    <property type="nucleotide sequence ID" value="NZ_CP063231.1"/>
</dbReference>
<evidence type="ECO:0000256" key="1">
    <source>
        <dbReference type="SAM" id="Phobius"/>
    </source>
</evidence>
<evidence type="ECO:0000313" key="2">
    <source>
        <dbReference type="EMBL" id="URL59848.1"/>
    </source>
</evidence>
<sequence>MNDITANFVRMPGPLKVLTLLSLMSVLLVAATIIPGGAVVGHSKIELRDWWVNGSGLVLVAAVGLFFSAGILLLRARRLGRLAYLSGFAGFYIAAYAIEGINGVSYASRHHFLDLFFATAQLAALSAYFFLSRRVRNFLAG</sequence>
<feature type="transmembrane region" description="Helical" evidence="1">
    <location>
        <begin position="50"/>
        <end position="74"/>
    </location>
</feature>
<dbReference type="Proteomes" id="UP001056681">
    <property type="component" value="Chromosome"/>
</dbReference>
<feature type="transmembrane region" description="Helical" evidence="1">
    <location>
        <begin position="81"/>
        <end position="98"/>
    </location>
</feature>
<keyword evidence="3" id="KW-1185">Reference proteome</keyword>